<dbReference type="Proteomes" id="UP000054928">
    <property type="component" value="Unassembled WGS sequence"/>
</dbReference>
<reference evidence="2" key="1">
    <citation type="submission" date="2014-09" db="EMBL/GenBank/DDBJ databases">
        <authorList>
            <person name="Sharma Rahul"/>
            <person name="Thines Marco"/>
        </authorList>
    </citation>
    <scope>NUCLEOTIDE SEQUENCE [LARGE SCALE GENOMIC DNA]</scope>
</reference>
<dbReference type="RefSeq" id="XP_024586243.1">
    <property type="nucleotide sequence ID" value="XM_024721110.1"/>
</dbReference>
<keyword evidence="2" id="KW-1185">Reference proteome</keyword>
<dbReference type="GeneID" id="36402667"/>
<proteinExistence type="predicted"/>
<name>A0A0P1B5Y2_PLAHL</name>
<dbReference type="AlphaFoldDB" id="A0A0P1B5Y2"/>
<sequence>MLTKVSGDASNAICQRFPLKIEATRNSVYPLELLHAKLEEFIWIKAAMAAIDVTNHVLLLEICSKTRYENVYK</sequence>
<dbReference type="EMBL" id="CCYD01003101">
    <property type="protein sequence ID" value="CEG49874.1"/>
    <property type="molecule type" value="Genomic_DNA"/>
</dbReference>
<evidence type="ECO:0000313" key="2">
    <source>
        <dbReference type="Proteomes" id="UP000054928"/>
    </source>
</evidence>
<organism evidence="1 2">
    <name type="scientific">Plasmopara halstedii</name>
    <name type="common">Downy mildew of sunflower</name>
    <dbReference type="NCBI Taxonomy" id="4781"/>
    <lineage>
        <taxon>Eukaryota</taxon>
        <taxon>Sar</taxon>
        <taxon>Stramenopiles</taxon>
        <taxon>Oomycota</taxon>
        <taxon>Peronosporomycetes</taxon>
        <taxon>Peronosporales</taxon>
        <taxon>Peronosporaceae</taxon>
        <taxon>Plasmopara</taxon>
    </lineage>
</organism>
<protein>
    <submittedName>
        <fullName evidence="1">Uncharacterized protein</fullName>
    </submittedName>
</protein>
<evidence type="ECO:0000313" key="1">
    <source>
        <dbReference type="EMBL" id="CEG49874.1"/>
    </source>
</evidence>
<accession>A0A0P1B5Y2</accession>